<dbReference type="Proteomes" id="UP000007383">
    <property type="component" value="Chromosome"/>
</dbReference>
<dbReference type="PANTHER" id="PTHR39452">
    <property type="entry name" value="CHEY-P PHOSPHATASE CHEX"/>
    <property type="match status" value="1"/>
</dbReference>
<dbReference type="CDD" id="cd17906">
    <property type="entry name" value="CheX"/>
    <property type="match status" value="1"/>
</dbReference>
<name>H9UGR5_SPIAZ</name>
<dbReference type="STRING" id="889378.Spiaf_0608"/>
<dbReference type="AlphaFoldDB" id="H9UGR5"/>
<keyword evidence="1" id="KW-0145">Chemotaxis</keyword>
<dbReference type="InterPro" id="IPR038756">
    <property type="entry name" value="CheX-like"/>
</dbReference>
<proteinExistence type="predicted"/>
<evidence type="ECO:0000313" key="4">
    <source>
        <dbReference type="Proteomes" id="UP000007383"/>
    </source>
</evidence>
<dbReference type="InterPro" id="IPR028976">
    <property type="entry name" value="CheC-like_sf"/>
</dbReference>
<reference evidence="4" key="1">
    <citation type="journal article" date="2013" name="Stand. Genomic Sci.">
        <title>Complete genome sequence of the halophilic bacterium Spirochaeta africana type strain (Z-7692(T)) from the alkaline Lake Magadi in the East African Rift.</title>
        <authorList>
            <person name="Liolos K."/>
            <person name="Abt B."/>
            <person name="Scheuner C."/>
            <person name="Teshima H."/>
            <person name="Held B."/>
            <person name="Lapidus A."/>
            <person name="Nolan M."/>
            <person name="Lucas S."/>
            <person name="Deshpande S."/>
            <person name="Cheng J.F."/>
            <person name="Tapia R."/>
            <person name="Goodwin L.A."/>
            <person name="Pitluck S."/>
            <person name="Pagani I."/>
            <person name="Ivanova N."/>
            <person name="Mavromatis K."/>
            <person name="Mikhailova N."/>
            <person name="Huntemann M."/>
            <person name="Pati A."/>
            <person name="Chen A."/>
            <person name="Palaniappan K."/>
            <person name="Land M."/>
            <person name="Rohde M."/>
            <person name="Tindall B.J."/>
            <person name="Detter J.C."/>
            <person name="Goker M."/>
            <person name="Bristow J."/>
            <person name="Eisen J.A."/>
            <person name="Markowitz V."/>
            <person name="Hugenholtz P."/>
            <person name="Woyke T."/>
            <person name="Klenk H.P."/>
            <person name="Kyrpides N.C."/>
        </authorList>
    </citation>
    <scope>NUCLEOTIDE SEQUENCE</scope>
    <source>
        <strain evidence="4">ATCC 700263 / DSM 8902 / Z-7692</strain>
    </source>
</reference>
<accession>H9UGR5</accession>
<gene>
    <name evidence="3" type="ordered locus">Spiaf_0608</name>
</gene>
<dbReference type="GO" id="GO:0006935">
    <property type="term" value="P:chemotaxis"/>
    <property type="evidence" value="ECO:0007669"/>
    <property type="project" value="UniProtKB-KW"/>
</dbReference>
<dbReference type="OrthoDB" id="9788100at2"/>
<evidence type="ECO:0000259" key="2">
    <source>
        <dbReference type="Pfam" id="PF13690"/>
    </source>
</evidence>
<dbReference type="PANTHER" id="PTHR39452:SF1">
    <property type="entry name" value="CHEY-P PHOSPHATASE CHEX"/>
    <property type="match status" value="1"/>
</dbReference>
<dbReference type="PATRIC" id="fig|889378.3.peg.617"/>
<dbReference type="KEGG" id="sfc:Spiaf_0608"/>
<dbReference type="EMBL" id="CP003282">
    <property type="protein sequence ID" value="AFG36708.1"/>
    <property type="molecule type" value="Genomic_DNA"/>
</dbReference>
<dbReference type="Gene3D" id="3.40.1550.10">
    <property type="entry name" value="CheC-like"/>
    <property type="match status" value="1"/>
</dbReference>
<dbReference type="RefSeq" id="WP_014454705.1">
    <property type="nucleotide sequence ID" value="NC_017098.1"/>
</dbReference>
<dbReference type="InterPro" id="IPR028051">
    <property type="entry name" value="CheX-like_dom"/>
</dbReference>
<organism evidence="3 4">
    <name type="scientific">Spirochaeta africana (strain ATCC 700263 / DSM 8902 / Z-7692)</name>
    <dbReference type="NCBI Taxonomy" id="889378"/>
    <lineage>
        <taxon>Bacteria</taxon>
        <taxon>Pseudomonadati</taxon>
        <taxon>Spirochaetota</taxon>
        <taxon>Spirochaetia</taxon>
        <taxon>Spirochaetales</taxon>
        <taxon>Spirochaetaceae</taxon>
        <taxon>Spirochaeta</taxon>
    </lineage>
</organism>
<evidence type="ECO:0000256" key="1">
    <source>
        <dbReference type="ARBA" id="ARBA00022500"/>
    </source>
</evidence>
<protein>
    <recommendedName>
        <fullName evidence="2">Chemotaxis phosphatase CheX-like domain-containing protein</fullName>
    </recommendedName>
</protein>
<evidence type="ECO:0000313" key="3">
    <source>
        <dbReference type="EMBL" id="AFG36708.1"/>
    </source>
</evidence>
<keyword evidence="4" id="KW-1185">Reference proteome</keyword>
<dbReference type="Pfam" id="PF13690">
    <property type="entry name" value="CheX"/>
    <property type="match status" value="1"/>
</dbReference>
<feature type="domain" description="Chemotaxis phosphatase CheX-like" evidence="2">
    <location>
        <begin position="43"/>
        <end position="134"/>
    </location>
</feature>
<dbReference type="SUPFAM" id="SSF103039">
    <property type="entry name" value="CheC-like"/>
    <property type="match status" value="1"/>
</dbReference>
<sequence>MTETQLRAFIQVVVDYFAGLPAENAEMGIPYMREGDTILLDHTGLIGISGAQRGGVYVTADEAMLRDLAGVILGESDISTEDLVDMVGELTNTIAGNVRKSFGSGFMISVPIMLRGKPDDILMKLRPPVFVIPIQWRSHKLYLSVGLE</sequence>
<dbReference type="eggNOG" id="COG1406">
    <property type="taxonomic scope" value="Bacteria"/>
</dbReference>
<dbReference type="HOGENOM" id="CLU_116290_2_0_12"/>